<gene>
    <name evidence="1" type="ORF">F4821DRAFT_240860</name>
</gene>
<dbReference type="EMBL" id="MU394326">
    <property type="protein sequence ID" value="KAI6085365.1"/>
    <property type="molecule type" value="Genomic_DNA"/>
</dbReference>
<sequence length="627" mass="68899">MATDWNKLKVVDLKAELKRLGLPQNGLKADLVARLEALGGALEEALEVEEALEAAADEDDASQPQDELSNETQDAIDEPQEQQESAAVQEAAESTHVDSPTEQAKAEAIPAAQDISEPTVTEIQAPLAQPSSDATSPQPAEVIQDSQKRKRRSLSPAPSAHEVARKRAKQDEASEETQVVEPIPDNVDETEVPKAQVVDETQALPETEADSTKDGEVDEHKDQNGHIVDIAMTDAQPTAEEPFGDKPPSPEQPYTTYPTEVERDVEPSIHPATSALYIKNFMRPLRPQAVQDHLLDLATPVGTPIDESAIVDFYLDTIRTHAFVVFSTISAASRVRTTLHNRIWPDETNRKALWVDFMPPERFGEWVNMEQASTGGRGATNRYEVTYLHDDDGNLTVSLEEFDNATSMKQDSRGPAPEPERKPSIPTGPSRPFPGIEGAPTGPRGFQANRGAGMHSGRMTRVDQSGLPTRAFPTVSYQPVSEDVARRRLDAIAAAKTKYEVKDYGKEFKRYYFENGDLLVDRGPEIFLGIRPPHRERERQRERGRERFSGRGARGGGGGGGGGPRRNGGMPIFHGVPKGGDRFRPGGSSASGPNSRSRYADDRGSRHNGYSRRSDDRGSRRDGYSRY</sequence>
<evidence type="ECO:0000313" key="1">
    <source>
        <dbReference type="EMBL" id="KAI6085365.1"/>
    </source>
</evidence>
<protein>
    <submittedName>
        <fullName evidence="1">Uncharacterized protein</fullName>
    </submittedName>
</protein>
<accession>A0ACC0CY24</accession>
<comment type="caution">
    <text evidence="1">The sequence shown here is derived from an EMBL/GenBank/DDBJ whole genome shotgun (WGS) entry which is preliminary data.</text>
</comment>
<reference evidence="1 2" key="1">
    <citation type="journal article" date="2022" name="New Phytol.">
        <title>Ecological generalism drives hyperdiversity of secondary metabolite gene clusters in xylarialean endophytes.</title>
        <authorList>
            <person name="Franco M.E.E."/>
            <person name="Wisecaver J.H."/>
            <person name="Arnold A.E."/>
            <person name="Ju Y.M."/>
            <person name="Slot J.C."/>
            <person name="Ahrendt S."/>
            <person name="Moore L.P."/>
            <person name="Eastman K.E."/>
            <person name="Scott K."/>
            <person name="Konkel Z."/>
            <person name="Mondo S.J."/>
            <person name="Kuo A."/>
            <person name="Hayes R.D."/>
            <person name="Haridas S."/>
            <person name="Andreopoulos B."/>
            <person name="Riley R."/>
            <person name="LaButti K."/>
            <person name="Pangilinan J."/>
            <person name="Lipzen A."/>
            <person name="Amirebrahimi M."/>
            <person name="Yan J."/>
            <person name="Adam C."/>
            <person name="Keymanesh K."/>
            <person name="Ng V."/>
            <person name="Louie K."/>
            <person name="Northen T."/>
            <person name="Drula E."/>
            <person name="Henrissat B."/>
            <person name="Hsieh H.M."/>
            <person name="Youens-Clark K."/>
            <person name="Lutzoni F."/>
            <person name="Miadlikowska J."/>
            <person name="Eastwood D.C."/>
            <person name="Hamelin R.C."/>
            <person name="Grigoriev I.V."/>
            <person name="U'Ren J.M."/>
        </authorList>
    </citation>
    <scope>NUCLEOTIDE SEQUENCE [LARGE SCALE GENOMIC DNA]</scope>
    <source>
        <strain evidence="1 2">ER1909</strain>
    </source>
</reference>
<keyword evidence="2" id="KW-1185">Reference proteome</keyword>
<organism evidence="1 2">
    <name type="scientific">Hypoxylon rubiginosum</name>
    <dbReference type="NCBI Taxonomy" id="110542"/>
    <lineage>
        <taxon>Eukaryota</taxon>
        <taxon>Fungi</taxon>
        <taxon>Dikarya</taxon>
        <taxon>Ascomycota</taxon>
        <taxon>Pezizomycotina</taxon>
        <taxon>Sordariomycetes</taxon>
        <taxon>Xylariomycetidae</taxon>
        <taxon>Xylariales</taxon>
        <taxon>Hypoxylaceae</taxon>
        <taxon>Hypoxylon</taxon>
    </lineage>
</organism>
<dbReference type="Proteomes" id="UP001497680">
    <property type="component" value="Unassembled WGS sequence"/>
</dbReference>
<proteinExistence type="predicted"/>
<name>A0ACC0CY24_9PEZI</name>
<evidence type="ECO:0000313" key="2">
    <source>
        <dbReference type="Proteomes" id="UP001497680"/>
    </source>
</evidence>